<dbReference type="PANTHER" id="PTHR33178">
    <property type="match status" value="1"/>
</dbReference>
<sequence>MITHIVLLRFPDNMPGARIDELLAPFLRLPEVIPGLVAVSAGSNTSPEGLHNGYRHGLVMQFSSALDRDAYLTHPAHVRLAEPLVAALAHGVGDVAVFDLESGDR</sequence>
<dbReference type="AlphaFoldDB" id="A0A4R1HRH0"/>
<evidence type="ECO:0000313" key="3">
    <source>
        <dbReference type="EMBL" id="TCK23110.1"/>
    </source>
</evidence>
<dbReference type="OrthoDB" id="9816070at2"/>
<dbReference type="PROSITE" id="PS51502">
    <property type="entry name" value="S_R_A_B_BARREL"/>
    <property type="match status" value="1"/>
</dbReference>
<proteinExistence type="predicted"/>
<dbReference type="SUPFAM" id="SSF54909">
    <property type="entry name" value="Dimeric alpha+beta barrel"/>
    <property type="match status" value="1"/>
</dbReference>
<dbReference type="RefSeq" id="WP_131836890.1">
    <property type="nucleotide sequence ID" value="NZ_SMFY01000004.1"/>
</dbReference>
<organism evidence="3 4">
    <name type="scientific">Ancylobacter aquaticus</name>
    <dbReference type="NCBI Taxonomy" id="100"/>
    <lineage>
        <taxon>Bacteria</taxon>
        <taxon>Pseudomonadati</taxon>
        <taxon>Pseudomonadota</taxon>
        <taxon>Alphaproteobacteria</taxon>
        <taxon>Hyphomicrobiales</taxon>
        <taxon>Xanthobacteraceae</taxon>
        <taxon>Ancylobacter</taxon>
    </lineage>
</organism>
<dbReference type="InterPro" id="IPR013097">
    <property type="entry name" value="Dabb"/>
</dbReference>
<evidence type="ECO:0000256" key="1">
    <source>
        <dbReference type="ARBA" id="ARBA00011738"/>
    </source>
</evidence>
<dbReference type="PANTHER" id="PTHR33178:SF10">
    <property type="entry name" value="STRESS-RESPONSE A_B BARREL DOMAIN-CONTAINING PROTEIN"/>
    <property type="match status" value="1"/>
</dbReference>
<dbReference type="Proteomes" id="UP000295030">
    <property type="component" value="Unassembled WGS sequence"/>
</dbReference>
<dbReference type="EMBL" id="SMFY01000004">
    <property type="protein sequence ID" value="TCK23110.1"/>
    <property type="molecule type" value="Genomic_DNA"/>
</dbReference>
<keyword evidence="4" id="KW-1185">Reference proteome</keyword>
<dbReference type="InterPro" id="IPR044662">
    <property type="entry name" value="HS1/DABB1-like"/>
</dbReference>
<comment type="subunit">
    <text evidence="1">Homodimer.</text>
</comment>
<dbReference type="SMART" id="SM00886">
    <property type="entry name" value="Dabb"/>
    <property type="match status" value="1"/>
</dbReference>
<gene>
    <name evidence="3" type="ORF">EV667_3786</name>
</gene>
<dbReference type="Pfam" id="PF07876">
    <property type="entry name" value="Dabb"/>
    <property type="match status" value="1"/>
</dbReference>
<name>A0A4R1HRH0_ANCAQ</name>
<dbReference type="Gene3D" id="3.30.70.100">
    <property type="match status" value="1"/>
</dbReference>
<accession>A0A4R1HRH0</accession>
<feature type="domain" description="Stress-response A/B barrel" evidence="2">
    <location>
        <begin position="2"/>
        <end position="100"/>
    </location>
</feature>
<evidence type="ECO:0000313" key="4">
    <source>
        <dbReference type="Proteomes" id="UP000295030"/>
    </source>
</evidence>
<evidence type="ECO:0000259" key="2">
    <source>
        <dbReference type="PROSITE" id="PS51502"/>
    </source>
</evidence>
<protein>
    <submittedName>
        <fullName evidence="3">Stress responsive alpha/beta barrel protein</fullName>
    </submittedName>
</protein>
<reference evidence="3 4" key="1">
    <citation type="submission" date="2019-03" db="EMBL/GenBank/DDBJ databases">
        <title>Genomic Encyclopedia of Type Strains, Phase IV (KMG-IV): sequencing the most valuable type-strain genomes for metagenomic binning, comparative biology and taxonomic classification.</title>
        <authorList>
            <person name="Goeker M."/>
        </authorList>
    </citation>
    <scope>NUCLEOTIDE SEQUENCE [LARGE SCALE GENOMIC DNA]</scope>
    <source>
        <strain evidence="3 4">DSM 101</strain>
    </source>
</reference>
<dbReference type="InterPro" id="IPR011008">
    <property type="entry name" value="Dimeric_a/b-barrel"/>
</dbReference>
<comment type="caution">
    <text evidence="3">The sequence shown here is derived from an EMBL/GenBank/DDBJ whole genome shotgun (WGS) entry which is preliminary data.</text>
</comment>